<protein>
    <recommendedName>
        <fullName evidence="4">HAMP domain-containing protein</fullName>
    </recommendedName>
</protein>
<name>A0A6M4H0J6_9PROT</name>
<accession>A0A6M4H0J6</accession>
<reference evidence="2 3" key="1">
    <citation type="submission" date="2020-04" db="EMBL/GenBank/DDBJ databases">
        <title>Usitatibacter rugosus gen. nov., sp. nov. and Usitatibacter palustris sp. nov., novel members of Usitatibacteraceae fam. nov. within the order Nitrosomonadales isolated from soil.</title>
        <authorList>
            <person name="Huber K.J."/>
            <person name="Neumann-Schaal M."/>
            <person name="Geppert A."/>
            <person name="Luckner M."/>
            <person name="Wanner G."/>
            <person name="Overmann J."/>
        </authorList>
    </citation>
    <scope>NUCLEOTIDE SEQUENCE [LARGE SCALE GENOMIC DNA]</scope>
    <source>
        <strain evidence="2 3">0125_3</strain>
    </source>
</reference>
<dbReference type="AlphaFoldDB" id="A0A6M4H0J6"/>
<evidence type="ECO:0000313" key="3">
    <source>
        <dbReference type="Proteomes" id="UP000501534"/>
    </source>
</evidence>
<keyword evidence="1" id="KW-0472">Membrane</keyword>
<evidence type="ECO:0000313" key="2">
    <source>
        <dbReference type="EMBL" id="QJR13020.1"/>
    </source>
</evidence>
<proteinExistence type="predicted"/>
<organism evidence="2 3">
    <name type="scientific">Usitatibacter rugosus</name>
    <dbReference type="NCBI Taxonomy" id="2732067"/>
    <lineage>
        <taxon>Bacteria</taxon>
        <taxon>Pseudomonadati</taxon>
        <taxon>Pseudomonadota</taxon>
        <taxon>Betaproteobacteria</taxon>
        <taxon>Nitrosomonadales</taxon>
        <taxon>Usitatibacteraceae</taxon>
        <taxon>Usitatibacter</taxon>
    </lineage>
</organism>
<evidence type="ECO:0008006" key="4">
    <source>
        <dbReference type="Google" id="ProtNLM"/>
    </source>
</evidence>
<dbReference type="EMBL" id="CP053069">
    <property type="protein sequence ID" value="QJR13020.1"/>
    <property type="molecule type" value="Genomic_DNA"/>
</dbReference>
<gene>
    <name evidence="2" type="ORF">DSM104443_04114</name>
</gene>
<evidence type="ECO:0000256" key="1">
    <source>
        <dbReference type="SAM" id="Phobius"/>
    </source>
</evidence>
<keyword evidence="3" id="KW-1185">Reference proteome</keyword>
<dbReference type="Proteomes" id="UP000501534">
    <property type="component" value="Chromosome"/>
</dbReference>
<feature type="transmembrane region" description="Helical" evidence="1">
    <location>
        <begin position="7"/>
        <end position="29"/>
    </location>
</feature>
<dbReference type="RefSeq" id="WP_171095737.1">
    <property type="nucleotide sequence ID" value="NZ_CP053069.1"/>
</dbReference>
<feature type="transmembrane region" description="Helical" evidence="1">
    <location>
        <begin position="170"/>
        <end position="193"/>
    </location>
</feature>
<keyword evidence="1" id="KW-1133">Transmembrane helix</keyword>
<dbReference type="KEGG" id="uru:DSM104443_04114"/>
<sequence>MGTIRIRFILVALVVGFFAIGMSAFLNFFKYKSTFGTIVRERVLVVGRGVENAVQASLNVGLQFTELETLTPLMKREKIADQLILGMDVFDDAGQVIYSTDDARLKRDVPISWISAAKRSKTTEWFSEEGDEVIAGISLKNNFDLTVGYLAMRYSRSYLDKASVGVGREILIASLIAFVVVAVVTPLMLIVVIRRFERDLHVLETAVTHLEDGSPPPPPTGSAFDGAIASLRESLRGVREELDDVRRKLDSAK</sequence>
<keyword evidence="1" id="KW-0812">Transmembrane</keyword>